<feature type="compositionally biased region" description="Basic and acidic residues" evidence="1">
    <location>
        <begin position="156"/>
        <end position="175"/>
    </location>
</feature>
<protein>
    <recommendedName>
        <fullName evidence="2">PDZ domain-containing protein</fullName>
    </recommendedName>
</protein>
<dbReference type="CDD" id="cd06671">
    <property type="entry name" value="PDZ7_MUPP1-PD6_PATJ-like"/>
    <property type="match status" value="1"/>
</dbReference>
<dbReference type="InterPro" id="IPR036034">
    <property type="entry name" value="PDZ_sf"/>
</dbReference>
<feature type="compositionally biased region" description="Basic and acidic residues" evidence="1">
    <location>
        <begin position="188"/>
        <end position="251"/>
    </location>
</feature>
<feature type="compositionally biased region" description="Basic and acidic residues" evidence="1">
    <location>
        <begin position="262"/>
        <end position="276"/>
    </location>
</feature>
<feature type="region of interest" description="Disordered" evidence="1">
    <location>
        <begin position="151"/>
        <end position="253"/>
    </location>
</feature>
<dbReference type="Proteomes" id="UP000606274">
    <property type="component" value="Unassembled WGS sequence"/>
</dbReference>
<dbReference type="Gene3D" id="2.30.42.10">
    <property type="match status" value="5"/>
</dbReference>
<organism evidence="3 4">
    <name type="scientific">Silurus meridionalis</name>
    <name type="common">Southern catfish</name>
    <name type="synonym">Silurus soldatovi meridionalis</name>
    <dbReference type="NCBI Taxonomy" id="175797"/>
    <lineage>
        <taxon>Eukaryota</taxon>
        <taxon>Metazoa</taxon>
        <taxon>Chordata</taxon>
        <taxon>Craniata</taxon>
        <taxon>Vertebrata</taxon>
        <taxon>Euteleostomi</taxon>
        <taxon>Actinopterygii</taxon>
        <taxon>Neopterygii</taxon>
        <taxon>Teleostei</taxon>
        <taxon>Ostariophysi</taxon>
        <taxon>Siluriformes</taxon>
        <taxon>Siluridae</taxon>
        <taxon>Silurus</taxon>
    </lineage>
</organism>
<dbReference type="FunFam" id="2.30.42.10:FF:000038">
    <property type="entry name" value="Multiple PDZ domain protein isoform X1"/>
    <property type="match status" value="1"/>
</dbReference>
<name>A0A8T0A6Y0_SILME</name>
<dbReference type="CDD" id="cd06674">
    <property type="entry name" value="PDZ11_MUPP1-PDZ9_PATJ-like"/>
    <property type="match status" value="1"/>
</dbReference>
<dbReference type="EMBL" id="JABFDY010000028">
    <property type="protein sequence ID" value="KAF7686930.1"/>
    <property type="molecule type" value="Genomic_DNA"/>
</dbReference>
<proteinExistence type="predicted"/>
<evidence type="ECO:0000256" key="1">
    <source>
        <dbReference type="SAM" id="MobiDB-lite"/>
    </source>
</evidence>
<dbReference type="PROSITE" id="PS50106">
    <property type="entry name" value="PDZ"/>
    <property type="match status" value="5"/>
</dbReference>
<reference evidence="3" key="1">
    <citation type="submission" date="2020-08" db="EMBL/GenBank/DDBJ databases">
        <title>Chromosome-level assembly of Southern catfish (Silurus meridionalis) provides insights into visual adaptation to the nocturnal and benthic lifestyles.</title>
        <authorList>
            <person name="Zhang Y."/>
            <person name="Wang D."/>
            <person name="Peng Z."/>
        </authorList>
    </citation>
    <scope>NUCLEOTIDE SEQUENCE</scope>
    <source>
        <strain evidence="3">SWU-2019-XX</strain>
        <tissue evidence="3">Muscle</tissue>
    </source>
</reference>
<dbReference type="PANTHER" id="PTHR19964:SF10">
    <property type="entry name" value="MULTIPLE PDZ DOMAIN PROTEIN"/>
    <property type="match status" value="1"/>
</dbReference>
<dbReference type="AlphaFoldDB" id="A0A8T0A6Y0"/>
<feature type="compositionally biased region" description="Polar residues" evidence="1">
    <location>
        <begin position="600"/>
        <end position="643"/>
    </location>
</feature>
<feature type="region of interest" description="Disordered" evidence="1">
    <location>
        <begin position="582"/>
        <end position="645"/>
    </location>
</feature>
<dbReference type="PANTHER" id="PTHR19964">
    <property type="entry name" value="MULTIPLE PDZ DOMAIN PROTEIN"/>
    <property type="match status" value="1"/>
</dbReference>
<dbReference type="SMART" id="SM00228">
    <property type="entry name" value="PDZ"/>
    <property type="match status" value="5"/>
</dbReference>
<feature type="domain" description="PDZ" evidence="2">
    <location>
        <begin position="484"/>
        <end position="566"/>
    </location>
</feature>
<dbReference type="Pfam" id="PF00595">
    <property type="entry name" value="PDZ"/>
    <property type="match status" value="5"/>
</dbReference>
<gene>
    <name evidence="3" type="ORF">HF521_015323</name>
</gene>
<feature type="domain" description="PDZ" evidence="2">
    <location>
        <begin position="18"/>
        <end position="86"/>
    </location>
</feature>
<dbReference type="CDD" id="cd06673">
    <property type="entry name" value="PDZ10_MUPP1-PDZ8_PATJ-like"/>
    <property type="match status" value="1"/>
</dbReference>
<feature type="region of interest" description="Disordered" evidence="1">
    <location>
        <begin position="259"/>
        <end position="278"/>
    </location>
</feature>
<dbReference type="SUPFAM" id="SSF50156">
    <property type="entry name" value="PDZ domain-like"/>
    <property type="match status" value="5"/>
</dbReference>
<dbReference type="InterPro" id="IPR051342">
    <property type="entry name" value="PDZ_scaffold"/>
</dbReference>
<feature type="compositionally biased region" description="Basic and acidic residues" evidence="1">
    <location>
        <begin position="582"/>
        <end position="599"/>
    </location>
</feature>
<feature type="domain" description="PDZ" evidence="2">
    <location>
        <begin position="801"/>
        <end position="883"/>
    </location>
</feature>
<accession>A0A8T0A6Y0</accession>
<evidence type="ECO:0000313" key="3">
    <source>
        <dbReference type="EMBL" id="KAF7686930.1"/>
    </source>
</evidence>
<feature type="domain" description="PDZ" evidence="2">
    <location>
        <begin position="278"/>
        <end position="370"/>
    </location>
</feature>
<evidence type="ECO:0000259" key="2">
    <source>
        <dbReference type="PROSITE" id="PS50106"/>
    </source>
</evidence>
<evidence type="ECO:0000313" key="4">
    <source>
        <dbReference type="Proteomes" id="UP000606274"/>
    </source>
</evidence>
<dbReference type="CDD" id="cd06670">
    <property type="entry name" value="PDZ6_MUPP1-like"/>
    <property type="match status" value="1"/>
</dbReference>
<feature type="domain" description="PDZ" evidence="2">
    <location>
        <begin position="697"/>
        <end position="780"/>
    </location>
</feature>
<sequence>MEALCKVSAHQSTGLEKTITVFRGNGSLGMTVSALRDGSGVFIRSVVNGGAISKDGRLKVGDGIISFNGEPTTNLTSTEARAMLRRHTLIGPELSVTYVPATFFDIHRAIQSKQAAETSQASIIHSKHEHKLDQDTVIQSKQEMKLNQDSIIQSKQEPKLEEKASAFQSKKEMNLSRDPASQSFKGQKPHETAFSKREGIPELSKLQEEGGRVIEKNCRQQEKEQAEKNLLRYRHDRERQDKQESEARDRILSLQTKGWRKKVTEDKRQRSDEGHPRRVTLIRTNGESLGISVFGGRGMGHRLSNGEMRRGIFIKHISECSPAARNNTLTPGDQILQVGGVDVSDFTHKEAVDVIRQAGDKVELVVQSPQVSDLVTSIEEQSVQHNHLMCEDASSLCLSSSNPLSPIPYKLTGNSLLKKPTLHPPPPPLRVPSGPVSLLTDGGKNVLERLSGPSEGTQHCRQGQVSHWGAMLKKYGSLPGELKLVELDCSTHRSGLGVCVSGSRNGRITVSELKPDGAAAADGQISVGDELLEINGQVLYGRSFQNAADVISSVSSKVKIVLFRNRTALQHSATGALIKAENHTIRSPMDKNKEPKHDASVNQSHSTNPAISNAFSNHNPLHNPTPSFSQITPSSHVPPSAHNTAIGYTHSFHHKQSNCSSLINPSASGVQSPFYCSACSVRSDPLTCPIIPGCINIIDICKGHSSLGLTIVGGCNTLLGAILIHEVNEGGAAHRDGRLMAGDHILEVNGMDLRMASHEEALSVLRLSPQHVRLCVYRNTLTHTVHSQGTHTHEDMWDLFTVDLQLQPGQELGLSIVGKRNDTGIFVSEISQGGVVESDRRLSLGDQILSVNGEDIRAVTQDYARTLLQKCSGAVVLEVARFRATPYYSYECQTERQHIQNKAP</sequence>
<dbReference type="InterPro" id="IPR001478">
    <property type="entry name" value="PDZ"/>
</dbReference>
<keyword evidence="4" id="KW-1185">Reference proteome</keyword>
<comment type="caution">
    <text evidence="3">The sequence shown here is derived from an EMBL/GenBank/DDBJ whole genome shotgun (WGS) entry which is preliminary data.</text>
</comment>